<sequence>MISYILWFYRFNMYYILIFLADQCVNNPCNMLVLVLLSVCRLWQRSTCKKVPDLLSRKKLDFFYIGWNWNVYSNLQASLVCTHYAF</sequence>
<reference evidence="2" key="1">
    <citation type="journal article" date="2013" name="Nat. Commun.">
        <title>Whole-genome sequencing of Oryza brachyantha reveals mechanisms underlying Oryza genome evolution.</title>
        <authorList>
            <person name="Chen J."/>
            <person name="Huang Q."/>
            <person name="Gao D."/>
            <person name="Wang J."/>
            <person name="Lang Y."/>
            <person name="Liu T."/>
            <person name="Li B."/>
            <person name="Bai Z."/>
            <person name="Luis Goicoechea J."/>
            <person name="Liang C."/>
            <person name="Chen C."/>
            <person name="Zhang W."/>
            <person name="Sun S."/>
            <person name="Liao Y."/>
            <person name="Zhang X."/>
            <person name="Yang L."/>
            <person name="Song C."/>
            <person name="Wang M."/>
            <person name="Shi J."/>
            <person name="Liu G."/>
            <person name="Liu J."/>
            <person name="Zhou H."/>
            <person name="Zhou W."/>
            <person name="Yu Q."/>
            <person name="An N."/>
            <person name="Chen Y."/>
            <person name="Cai Q."/>
            <person name="Wang B."/>
            <person name="Liu B."/>
            <person name="Min J."/>
            <person name="Huang Y."/>
            <person name="Wu H."/>
            <person name="Li Z."/>
            <person name="Zhang Y."/>
            <person name="Yin Y."/>
            <person name="Song W."/>
            <person name="Jiang J."/>
            <person name="Jackson S.A."/>
            <person name="Wing R.A."/>
            <person name="Wang J."/>
            <person name="Chen M."/>
        </authorList>
    </citation>
    <scope>NUCLEOTIDE SEQUENCE [LARGE SCALE GENOMIC DNA]</scope>
    <source>
        <strain evidence="2">cv. IRGC 101232</strain>
    </source>
</reference>
<organism evidence="2">
    <name type="scientific">Oryza brachyantha</name>
    <name type="common">malo sina</name>
    <dbReference type="NCBI Taxonomy" id="4533"/>
    <lineage>
        <taxon>Eukaryota</taxon>
        <taxon>Viridiplantae</taxon>
        <taxon>Streptophyta</taxon>
        <taxon>Embryophyta</taxon>
        <taxon>Tracheophyta</taxon>
        <taxon>Spermatophyta</taxon>
        <taxon>Magnoliopsida</taxon>
        <taxon>Liliopsida</taxon>
        <taxon>Poales</taxon>
        <taxon>Poaceae</taxon>
        <taxon>BOP clade</taxon>
        <taxon>Oryzoideae</taxon>
        <taxon>Oryzeae</taxon>
        <taxon>Oryzinae</taxon>
        <taxon>Oryza</taxon>
    </lineage>
</organism>
<dbReference type="Proteomes" id="UP000006038">
    <property type="component" value="Chromosome 3"/>
</dbReference>
<dbReference type="HOGENOM" id="CLU_2501531_0_0_1"/>
<evidence type="ECO:0000313" key="2">
    <source>
        <dbReference type="EnsemblPlants" id="OB03G34530.1"/>
    </source>
</evidence>
<dbReference type="Gramene" id="OB03G34530.1">
    <property type="protein sequence ID" value="OB03G34530.1"/>
    <property type="gene ID" value="OB03G34530"/>
</dbReference>
<reference evidence="2" key="2">
    <citation type="submission" date="2013-04" db="UniProtKB">
        <authorList>
            <consortium name="EnsemblPlants"/>
        </authorList>
    </citation>
    <scope>IDENTIFICATION</scope>
</reference>
<evidence type="ECO:0000256" key="1">
    <source>
        <dbReference type="SAM" id="Phobius"/>
    </source>
</evidence>
<keyword evidence="1" id="KW-1133">Transmembrane helix</keyword>
<name>J3LQX7_ORYBR</name>
<dbReference type="EnsemblPlants" id="OB03G34530.1">
    <property type="protein sequence ID" value="OB03G34530.1"/>
    <property type="gene ID" value="OB03G34530"/>
</dbReference>
<proteinExistence type="predicted"/>
<keyword evidence="3" id="KW-1185">Reference proteome</keyword>
<evidence type="ECO:0000313" key="3">
    <source>
        <dbReference type="Proteomes" id="UP000006038"/>
    </source>
</evidence>
<feature type="transmembrane region" description="Helical" evidence="1">
    <location>
        <begin position="13"/>
        <end position="40"/>
    </location>
</feature>
<protein>
    <submittedName>
        <fullName evidence="2">Uncharacterized protein</fullName>
    </submittedName>
</protein>
<keyword evidence="1" id="KW-0472">Membrane</keyword>
<dbReference type="AlphaFoldDB" id="J3LQX7"/>
<accession>J3LQX7</accession>
<keyword evidence="1" id="KW-0812">Transmembrane</keyword>